<dbReference type="InterPro" id="IPR035093">
    <property type="entry name" value="RelE/ParE_toxin_dom_sf"/>
</dbReference>
<evidence type="ECO:0000313" key="3">
    <source>
        <dbReference type="EMBL" id="CUV65146.1"/>
    </source>
</evidence>
<dbReference type="NCBIfam" id="TIGR02385">
    <property type="entry name" value="RelE_StbE"/>
    <property type="match status" value="1"/>
</dbReference>
<dbReference type="SUPFAM" id="SSF143011">
    <property type="entry name" value="RelE-like"/>
    <property type="match status" value="1"/>
</dbReference>
<dbReference type="Gene3D" id="3.30.2310.20">
    <property type="entry name" value="RelE-like"/>
    <property type="match status" value="1"/>
</dbReference>
<name>A0A0S4XLD0_9BACT</name>
<protein>
    <submittedName>
        <fullName evidence="3">Addiction module toxin, RelE/StbE family</fullName>
    </submittedName>
</protein>
<dbReference type="Pfam" id="PF15738">
    <property type="entry name" value="YafQ_toxin"/>
    <property type="match status" value="1"/>
</dbReference>
<accession>A0A0S4XLD0</accession>
<dbReference type="GO" id="GO:0006415">
    <property type="term" value="P:translational termination"/>
    <property type="evidence" value="ECO:0007669"/>
    <property type="project" value="TreeGrafter"/>
</dbReference>
<keyword evidence="1" id="KW-1277">Toxin-antitoxin system</keyword>
<reference evidence="3" key="1">
    <citation type="submission" date="2015-11" db="EMBL/GenBank/DDBJ databases">
        <authorList>
            <person name="Zhang Y."/>
            <person name="Guo Z."/>
        </authorList>
    </citation>
    <scope>NUCLEOTIDE SEQUENCE</scope>
    <source>
        <strain evidence="3">BN30871</strain>
    </source>
</reference>
<dbReference type="GO" id="GO:0004521">
    <property type="term" value="F:RNA endonuclease activity"/>
    <property type="evidence" value="ECO:0007669"/>
    <property type="project" value="TreeGrafter"/>
</dbReference>
<dbReference type="PANTHER" id="PTHR40588">
    <property type="entry name" value="MRNA INTERFERASE TOXIN YAFQ"/>
    <property type="match status" value="1"/>
</dbReference>
<dbReference type="EMBL" id="FAXN01000019">
    <property type="protein sequence ID" value="CUV65146.1"/>
    <property type="molecule type" value="Genomic_DNA"/>
</dbReference>
<evidence type="ECO:0000256" key="1">
    <source>
        <dbReference type="ARBA" id="ARBA00022649"/>
    </source>
</evidence>
<feature type="active site" description="Proton donor" evidence="2">
    <location>
        <position position="84"/>
    </location>
</feature>
<organism evidence="3">
    <name type="scientific">Sulfurovum sp. enrichment culture clone C5</name>
    <dbReference type="NCBI Taxonomy" id="497650"/>
    <lineage>
        <taxon>Bacteria</taxon>
        <taxon>Pseudomonadati</taxon>
        <taxon>Campylobacterota</taxon>
        <taxon>Epsilonproteobacteria</taxon>
        <taxon>Campylobacterales</taxon>
        <taxon>Sulfurovaceae</taxon>
        <taxon>Sulfurovum</taxon>
        <taxon>environmental samples</taxon>
    </lineage>
</organism>
<gene>
    <name evidence="3" type="primary">relE</name>
    <name evidence="3" type="ORF">BN3087_200007</name>
</gene>
<dbReference type="GO" id="GO:0006402">
    <property type="term" value="P:mRNA catabolic process"/>
    <property type="evidence" value="ECO:0007669"/>
    <property type="project" value="TreeGrafter"/>
</dbReference>
<dbReference type="AlphaFoldDB" id="A0A0S4XLD0"/>
<dbReference type="InterPro" id="IPR004386">
    <property type="entry name" value="Toxin_YafQ-like"/>
</dbReference>
<proteinExistence type="predicted"/>
<dbReference type="PIRSF" id="PIRSF006156">
    <property type="entry name" value="YafQ"/>
    <property type="match status" value="1"/>
</dbReference>
<dbReference type="PANTHER" id="PTHR40588:SF1">
    <property type="entry name" value="MRNA INTERFERASE TOXIN YAFQ"/>
    <property type="match status" value="1"/>
</dbReference>
<sequence length="89" mass="10610">MFNIFRTSSFKSDYKKLDDIEKELLKMILQSLIYDDTLDKKYKNHPLIGNYKGCMECHIKPDLLLIYKIDIDLNELQLVRIGSHSQLFR</sequence>
<evidence type="ECO:0000256" key="2">
    <source>
        <dbReference type="PIRSR" id="PIRSR006156-1"/>
    </source>
</evidence>
<dbReference type="InterPro" id="IPR007712">
    <property type="entry name" value="RelE/ParE_toxin"/>
</dbReference>